<sequence>ENQNVVQNQPEAVTSKTTRLPGKSPIKYFAYLSEKAFGSHEDFKKRLQNEVPGLREVSTWDECDIILLFLPNVSCGGISHIVAREKLDKIAGSKPSVLVVLHYSIDPEKVILDSSKLVNRENTLTVDCLFHEDKGLLKCCKNEEAVKTVKKWLEDLQSKPTDSQNSVFCSCCRCKADC</sequence>
<dbReference type="AlphaFoldDB" id="A0A8B9K6X8"/>
<accession>A0A8B9K6X8</accession>
<evidence type="ECO:0000313" key="1">
    <source>
        <dbReference type="Ensembl" id="ENSAMXP00005031011.1"/>
    </source>
</evidence>
<dbReference type="Proteomes" id="UP000694621">
    <property type="component" value="Unplaced"/>
</dbReference>
<dbReference type="PANTHER" id="PTHR34488">
    <property type="entry name" value="SI:CH211-245H14.1-RELATED"/>
    <property type="match status" value="1"/>
</dbReference>
<reference evidence="1" key="1">
    <citation type="submission" date="2025-08" db="UniProtKB">
        <authorList>
            <consortium name="Ensembl"/>
        </authorList>
    </citation>
    <scope>IDENTIFICATION</scope>
</reference>
<dbReference type="Ensembl" id="ENSAMXT00005033947.1">
    <property type="protein sequence ID" value="ENSAMXP00005031011.1"/>
    <property type="gene ID" value="ENSAMXG00005015227.1"/>
</dbReference>
<protein>
    <submittedName>
        <fullName evidence="1">Uncharacterized protein</fullName>
    </submittedName>
</protein>
<dbReference type="PANTHER" id="PTHR34488:SF1">
    <property type="entry name" value="SI:CH211-245H14.1-RELATED"/>
    <property type="match status" value="1"/>
</dbReference>
<name>A0A8B9K6X8_ASTMX</name>
<evidence type="ECO:0000313" key="2">
    <source>
        <dbReference type="Proteomes" id="UP000694621"/>
    </source>
</evidence>
<organism evidence="1 2">
    <name type="scientific">Astyanax mexicanus</name>
    <name type="common">Blind cave fish</name>
    <name type="synonym">Astyanax fasciatus mexicanus</name>
    <dbReference type="NCBI Taxonomy" id="7994"/>
    <lineage>
        <taxon>Eukaryota</taxon>
        <taxon>Metazoa</taxon>
        <taxon>Chordata</taxon>
        <taxon>Craniata</taxon>
        <taxon>Vertebrata</taxon>
        <taxon>Euteleostomi</taxon>
        <taxon>Actinopterygii</taxon>
        <taxon>Neopterygii</taxon>
        <taxon>Teleostei</taxon>
        <taxon>Ostariophysi</taxon>
        <taxon>Characiformes</taxon>
        <taxon>Characoidei</taxon>
        <taxon>Acestrorhamphidae</taxon>
        <taxon>Acestrorhamphinae</taxon>
        <taxon>Astyanax</taxon>
    </lineage>
</organism>
<proteinExistence type="predicted"/>